<feature type="transmembrane region" description="Helical" evidence="7">
    <location>
        <begin position="34"/>
        <end position="50"/>
    </location>
</feature>
<evidence type="ECO:0000256" key="1">
    <source>
        <dbReference type="ARBA" id="ARBA00004141"/>
    </source>
</evidence>
<feature type="transmembrane region" description="Helical" evidence="7">
    <location>
        <begin position="525"/>
        <end position="550"/>
    </location>
</feature>
<sequence>METLLPDSWQMWVTFAAIGTAVVFYSMSRFSLELTSLFAVGFLMIFFHLFPFENAQGENLLDSSVLLSGFAAPALISVLALLVVGQGLFHSGALDKPTRIIASAAGSRPQLVVIATLLLIAFVSAFLNNTPVAVMFIPVLATLAARLRHRPSKLMMPLSFVCILGGMTTLIGSSTNLLAAGIASRTGVGEIGFFDFTGLGVMLAGVGLVYVLFVVPRILPDREGLADELTGGTGKQFIAQIQITYDHPLVGMESVAGLFPPLKDMTVRMIQRREHAFLPPFEDVRLQPGDTVIIAATRQALTEVLKSRSGLFENMLEENHQNQNWDGERGEETPERPTGDLTMVEVVVAPGSRMIGRNIEQIGFRYETACIVLGIQRRSRMIRARMSDIRLEDGDVLLVLGKPSDVGGLRLNRDVIPLEWSATELPDPSRARRARYVFAGTVLAAVSGIVPIEVAAVLGAAAMIAFDVLNIRQAARAIDRRIFLLVGAALAMGIALDVTGGAAYLAEGVVSLFADAGPAVALSAFFLFIAIATNILTNNATAVLFVPIAANAASQFGVDPMIFIYMVIFAANCSFATPMGYQTNLLVMGPGHYQFSDYMRAGVPLILLLWITFSLLAPWYYGL</sequence>
<name>A0A081B7X2_9HYPH</name>
<protein>
    <submittedName>
        <fullName evidence="9">TrkA domain-containing protein</fullName>
    </submittedName>
</protein>
<dbReference type="eggNOG" id="COG0471">
    <property type="taxonomic scope" value="Bacteria"/>
</dbReference>
<evidence type="ECO:0000259" key="8">
    <source>
        <dbReference type="PROSITE" id="PS51202"/>
    </source>
</evidence>
<dbReference type="InterPro" id="IPR036721">
    <property type="entry name" value="RCK_C_sf"/>
</dbReference>
<evidence type="ECO:0000256" key="2">
    <source>
        <dbReference type="ARBA" id="ARBA00022448"/>
    </source>
</evidence>
<dbReference type="AlphaFoldDB" id="A0A081B7X2"/>
<dbReference type="Proteomes" id="UP000028702">
    <property type="component" value="Unassembled WGS sequence"/>
</dbReference>
<keyword evidence="2" id="KW-0813">Transport</keyword>
<feature type="transmembrane region" description="Helical" evidence="7">
    <location>
        <begin position="196"/>
        <end position="215"/>
    </location>
</feature>
<keyword evidence="3 7" id="KW-0812">Transmembrane</keyword>
<evidence type="ECO:0000256" key="7">
    <source>
        <dbReference type="SAM" id="Phobius"/>
    </source>
</evidence>
<comment type="subcellular location">
    <subcellularLocation>
        <location evidence="1">Membrane</location>
        <topology evidence="1">Multi-pass membrane protein</topology>
    </subcellularLocation>
</comment>
<evidence type="ECO:0000256" key="6">
    <source>
        <dbReference type="ARBA" id="ARBA00023136"/>
    </source>
</evidence>
<proteinExistence type="predicted"/>
<dbReference type="Pfam" id="PF03600">
    <property type="entry name" value="CitMHS"/>
    <property type="match status" value="1"/>
</dbReference>
<dbReference type="RefSeq" id="WP_045442830.1">
    <property type="nucleotide sequence ID" value="NZ_BBIO01000002.1"/>
</dbReference>
<keyword evidence="6 7" id="KW-0472">Membrane</keyword>
<accession>A0A081B7X2</accession>
<dbReference type="EMBL" id="BBIO01000002">
    <property type="protein sequence ID" value="GAK44140.1"/>
    <property type="molecule type" value="Genomic_DNA"/>
</dbReference>
<dbReference type="PROSITE" id="PS51202">
    <property type="entry name" value="RCK_C"/>
    <property type="match status" value="2"/>
</dbReference>
<dbReference type="Gene3D" id="3.30.70.1450">
    <property type="entry name" value="Regulator of K+ conductance, C-terminal domain"/>
    <property type="match status" value="2"/>
</dbReference>
<dbReference type="PANTHER" id="PTHR43652">
    <property type="entry name" value="BASIC AMINO ACID ANTIPORTER YFCC-RELATED"/>
    <property type="match status" value="1"/>
</dbReference>
<dbReference type="GO" id="GO:0005886">
    <property type="term" value="C:plasma membrane"/>
    <property type="evidence" value="ECO:0007669"/>
    <property type="project" value="TreeGrafter"/>
</dbReference>
<keyword evidence="4" id="KW-0677">Repeat</keyword>
<dbReference type="Pfam" id="PF02080">
    <property type="entry name" value="TrkA_C"/>
    <property type="match status" value="2"/>
</dbReference>
<evidence type="ECO:0000313" key="9">
    <source>
        <dbReference type="EMBL" id="GAK44140.1"/>
    </source>
</evidence>
<organism evidence="9 10">
    <name type="scientific">Tepidicaulis marinus</name>
    <dbReference type="NCBI Taxonomy" id="1333998"/>
    <lineage>
        <taxon>Bacteria</taxon>
        <taxon>Pseudomonadati</taxon>
        <taxon>Pseudomonadota</taxon>
        <taxon>Alphaproteobacteria</taxon>
        <taxon>Hyphomicrobiales</taxon>
        <taxon>Parvibaculaceae</taxon>
        <taxon>Tepidicaulis</taxon>
    </lineage>
</organism>
<dbReference type="SUPFAM" id="SSF116726">
    <property type="entry name" value="TrkA C-terminal domain-like"/>
    <property type="match status" value="2"/>
</dbReference>
<gene>
    <name evidence="9" type="ORF">M2A_0639</name>
</gene>
<comment type="caution">
    <text evidence="9">The sequence shown here is derived from an EMBL/GenBank/DDBJ whole genome shotgun (WGS) entry which is preliminary data.</text>
</comment>
<feature type="domain" description="RCK C-terminal" evidence="8">
    <location>
        <begin position="226"/>
        <end position="310"/>
    </location>
</feature>
<feature type="transmembrane region" description="Helical" evidence="7">
    <location>
        <begin position="70"/>
        <end position="89"/>
    </location>
</feature>
<evidence type="ECO:0000313" key="10">
    <source>
        <dbReference type="Proteomes" id="UP000028702"/>
    </source>
</evidence>
<dbReference type="GO" id="GO:0006813">
    <property type="term" value="P:potassium ion transport"/>
    <property type="evidence" value="ECO:0007669"/>
    <property type="project" value="InterPro"/>
</dbReference>
<keyword evidence="10" id="KW-1185">Reference proteome</keyword>
<dbReference type="GO" id="GO:0008324">
    <property type="term" value="F:monoatomic cation transmembrane transporter activity"/>
    <property type="evidence" value="ECO:0007669"/>
    <property type="project" value="InterPro"/>
</dbReference>
<feature type="transmembrane region" description="Helical" evidence="7">
    <location>
        <begin position="482"/>
        <end position="505"/>
    </location>
</feature>
<dbReference type="STRING" id="1333998.M2A_0639"/>
<feature type="transmembrane region" description="Helical" evidence="7">
    <location>
        <begin position="562"/>
        <end position="581"/>
    </location>
</feature>
<feature type="domain" description="RCK C-terminal" evidence="8">
    <location>
        <begin position="331"/>
        <end position="415"/>
    </location>
</feature>
<keyword evidence="5 7" id="KW-1133">Transmembrane helix</keyword>
<feature type="transmembrane region" description="Helical" evidence="7">
    <location>
        <begin position="110"/>
        <end position="126"/>
    </location>
</feature>
<evidence type="ECO:0000256" key="5">
    <source>
        <dbReference type="ARBA" id="ARBA00022989"/>
    </source>
</evidence>
<dbReference type="eggNOG" id="COG0490">
    <property type="taxonomic scope" value="Bacteria"/>
</dbReference>
<dbReference type="InterPro" id="IPR051679">
    <property type="entry name" value="DASS-Related_Transporters"/>
</dbReference>
<dbReference type="InterPro" id="IPR006037">
    <property type="entry name" value="RCK_C"/>
</dbReference>
<evidence type="ECO:0000256" key="4">
    <source>
        <dbReference type="ARBA" id="ARBA00022737"/>
    </source>
</evidence>
<evidence type="ECO:0000256" key="3">
    <source>
        <dbReference type="ARBA" id="ARBA00022692"/>
    </source>
</evidence>
<reference evidence="9 10" key="1">
    <citation type="submission" date="2014-07" db="EMBL/GenBank/DDBJ databases">
        <title>Tepidicaulis marinum gen. nov., sp. nov., a novel marine bacterium denitrifying nitrate to nitrous oxide strictly under microaerobic conditions.</title>
        <authorList>
            <person name="Takeuchi M."/>
            <person name="Yamagishi T."/>
            <person name="Kamagata Y."/>
            <person name="Oshima K."/>
            <person name="Hattori M."/>
            <person name="Katayama T."/>
            <person name="Hanada S."/>
            <person name="Tamaki H."/>
            <person name="Marumo K."/>
            <person name="Maeda H."/>
            <person name="Nedachi M."/>
            <person name="Iwasaki W."/>
            <person name="Suwa Y."/>
            <person name="Sakata S."/>
        </authorList>
    </citation>
    <scope>NUCLEOTIDE SEQUENCE [LARGE SCALE GENOMIC DNA]</scope>
    <source>
        <strain evidence="9 10">MA2</strain>
    </source>
</reference>
<feature type="transmembrane region" description="Helical" evidence="7">
    <location>
        <begin position="601"/>
        <end position="621"/>
    </location>
</feature>
<dbReference type="PANTHER" id="PTHR43652:SF2">
    <property type="entry name" value="BASIC AMINO ACID ANTIPORTER YFCC-RELATED"/>
    <property type="match status" value="1"/>
</dbReference>
<feature type="transmembrane region" description="Helical" evidence="7">
    <location>
        <begin position="12"/>
        <end position="27"/>
    </location>
</feature>
<dbReference type="InterPro" id="IPR004680">
    <property type="entry name" value="Cit_transptr-like_dom"/>
</dbReference>
<feature type="transmembrane region" description="Helical" evidence="7">
    <location>
        <begin position="160"/>
        <end position="184"/>
    </location>
</feature>